<dbReference type="EMBL" id="BHZD01000001">
    <property type="protein sequence ID" value="GCD44923.1"/>
    <property type="molecule type" value="Genomic_DNA"/>
</dbReference>
<comment type="caution">
    <text evidence="6">The sequence shown here is derived from an EMBL/GenBank/DDBJ whole genome shotgun (WGS) entry which is preliminary data.</text>
</comment>
<dbReference type="AlphaFoldDB" id="A0A401W6D7"/>
<evidence type="ECO:0000259" key="5">
    <source>
        <dbReference type="Pfam" id="PF02668"/>
    </source>
</evidence>
<dbReference type="PANTHER" id="PTHR10696">
    <property type="entry name" value="GAMMA-BUTYROBETAINE HYDROXYLASE-RELATED"/>
    <property type="match status" value="1"/>
</dbReference>
<feature type="domain" description="TauD/TfdA-like" evidence="5">
    <location>
        <begin position="16"/>
        <end position="254"/>
    </location>
</feature>
<evidence type="ECO:0000256" key="1">
    <source>
        <dbReference type="ARBA" id="ARBA00001954"/>
    </source>
</evidence>
<dbReference type="RefSeq" id="WP_125055652.1">
    <property type="nucleotide sequence ID" value="NZ_BHZD01000001.1"/>
</dbReference>
<protein>
    <recommendedName>
        <fullName evidence="5">TauD/TfdA-like domain-containing protein</fullName>
    </recommendedName>
</protein>
<organism evidence="6 7">
    <name type="scientific">Streptomyces paromomycinus</name>
    <name type="common">Streptomyces rimosus subsp. paromomycinus</name>
    <dbReference type="NCBI Taxonomy" id="92743"/>
    <lineage>
        <taxon>Bacteria</taxon>
        <taxon>Bacillati</taxon>
        <taxon>Actinomycetota</taxon>
        <taxon>Actinomycetes</taxon>
        <taxon>Kitasatosporales</taxon>
        <taxon>Streptomycetaceae</taxon>
        <taxon>Streptomyces</taxon>
    </lineage>
</organism>
<dbReference type="Pfam" id="PF02668">
    <property type="entry name" value="TauD"/>
    <property type="match status" value="1"/>
</dbReference>
<dbReference type="InterPro" id="IPR003819">
    <property type="entry name" value="TauD/TfdA-like"/>
</dbReference>
<reference evidence="6 7" key="1">
    <citation type="submission" date="2018-11" db="EMBL/GenBank/DDBJ databases">
        <title>Whole genome sequence of Streptomyces paromomycinus NBRC 15454(T).</title>
        <authorList>
            <person name="Komaki H."/>
            <person name="Tamura T."/>
        </authorList>
    </citation>
    <scope>NUCLEOTIDE SEQUENCE [LARGE SCALE GENOMIC DNA]</scope>
    <source>
        <strain evidence="6 7">NBRC 15454</strain>
    </source>
</reference>
<evidence type="ECO:0000256" key="3">
    <source>
        <dbReference type="ARBA" id="ARBA00023004"/>
    </source>
</evidence>
<name>A0A401W6D7_STREY</name>
<evidence type="ECO:0000313" key="7">
    <source>
        <dbReference type="Proteomes" id="UP000286746"/>
    </source>
</evidence>
<sequence length="277" mass="30458">MAPPDLRRPFGSGLSVAAQIVRVPSMCCMSAAQEREMLAAFNRYGFAILRCAERARSRQDLLSLRRRFGAPVPHPRADDDGIVPISPARPVAGFLGSSRMEHLLHTDGAFRDRPETLMTLQCVRPAVRGGLSVLASAQAAYEHLARHFPGRRDALAEPDALTITRTDQTSTQPLFRRRDGVCTLRFRMADGASRVVPRADVRDQYAELCRFFAAPANRLSFKLAVGDVLIADNTAVVHGRTPIPAGMPRVMRRLNFDATGPACDRMAFGFPTRPVPP</sequence>
<keyword evidence="2" id="KW-0560">Oxidoreductase</keyword>
<evidence type="ECO:0000256" key="2">
    <source>
        <dbReference type="ARBA" id="ARBA00023002"/>
    </source>
</evidence>
<gene>
    <name evidence="6" type="ORF">GKJPGBOP_04642</name>
</gene>
<dbReference type="Gene3D" id="3.60.130.10">
    <property type="entry name" value="Clavaminate synthase-like"/>
    <property type="match status" value="1"/>
</dbReference>
<dbReference type="GO" id="GO:0017000">
    <property type="term" value="P:antibiotic biosynthetic process"/>
    <property type="evidence" value="ECO:0007669"/>
    <property type="project" value="UniProtKB-KW"/>
</dbReference>
<dbReference type="Proteomes" id="UP000286746">
    <property type="component" value="Unassembled WGS sequence"/>
</dbReference>
<dbReference type="InterPro" id="IPR050411">
    <property type="entry name" value="AlphaKG_dependent_hydroxylases"/>
</dbReference>
<keyword evidence="7" id="KW-1185">Reference proteome</keyword>
<proteinExistence type="predicted"/>
<evidence type="ECO:0000313" key="6">
    <source>
        <dbReference type="EMBL" id="GCD44923.1"/>
    </source>
</evidence>
<keyword evidence="3" id="KW-0408">Iron</keyword>
<dbReference type="SUPFAM" id="SSF51197">
    <property type="entry name" value="Clavaminate synthase-like"/>
    <property type="match status" value="1"/>
</dbReference>
<dbReference type="PANTHER" id="PTHR10696:SF56">
    <property type="entry name" value="TAUD_TFDA-LIKE DOMAIN-CONTAINING PROTEIN"/>
    <property type="match status" value="1"/>
</dbReference>
<evidence type="ECO:0000256" key="4">
    <source>
        <dbReference type="ARBA" id="ARBA00023194"/>
    </source>
</evidence>
<keyword evidence="4" id="KW-0045">Antibiotic biosynthesis</keyword>
<dbReference type="GO" id="GO:0016491">
    <property type="term" value="F:oxidoreductase activity"/>
    <property type="evidence" value="ECO:0007669"/>
    <property type="project" value="UniProtKB-KW"/>
</dbReference>
<comment type="cofactor">
    <cofactor evidence="1">
        <name>Fe(2+)</name>
        <dbReference type="ChEBI" id="CHEBI:29033"/>
    </cofactor>
</comment>
<accession>A0A401W6D7</accession>
<dbReference type="InterPro" id="IPR042098">
    <property type="entry name" value="TauD-like_sf"/>
</dbReference>